<dbReference type="Proteomes" id="UP000502248">
    <property type="component" value="Chromosome"/>
</dbReference>
<dbReference type="KEGG" id="cheb:HH215_14340"/>
<reference evidence="1 2" key="1">
    <citation type="submission" date="2020-04" db="EMBL/GenBank/DDBJ databases">
        <title>Genome sequencing of novel species.</title>
        <authorList>
            <person name="Heo J."/>
            <person name="Kim S.-J."/>
            <person name="Kim J.-S."/>
            <person name="Hong S.-B."/>
            <person name="Kwon S.-W."/>
        </authorList>
    </citation>
    <scope>NUCLEOTIDE SEQUENCE [LARGE SCALE GENOMIC DNA]</scope>
    <source>
        <strain evidence="1 2">MFER-1</strain>
    </source>
</reference>
<dbReference type="AlphaFoldDB" id="A0A7Z2VJL2"/>
<name>A0A7Z2VJL2_9BACL</name>
<evidence type="ECO:0000313" key="1">
    <source>
        <dbReference type="EMBL" id="QJD84252.1"/>
    </source>
</evidence>
<sequence>MINLDKEYPKEFIKIINYLLDDIYSFFMDIGGNLDFEDIYATVFPEHKQEDQISAMQDLKTLHHYIRDRFPHDLSPFYEYVLYNVLYFVYDSSDDGFNLEDIISKHLSENIIRKFDDDTLKILRNIQTPYDVIGIIFEDIDFLDVGELFDIYKNQPEIVTKFLNVDLDCYEELMPEDIKAEYRVIKDNFTAHSLDEVKKYNSNEFNEVVIEMVKYFKYAIEHQKGFELLNTSEGGVNEKKVQRLFQIIAKLFFKDSDILVNSEVDLGRGCVDFYFSIGKNKRALIELKLGKHQRYQDGIKYQLPTYLIVEDVDFGFFVLICYTAKEYEKSKELFKTAKELSAEYKKDIRFEQINASGNYKSASEIKNKEEMNFE</sequence>
<organism evidence="1 2">
    <name type="scientific">Cohnella herbarum</name>
    <dbReference type="NCBI Taxonomy" id="2728023"/>
    <lineage>
        <taxon>Bacteria</taxon>
        <taxon>Bacillati</taxon>
        <taxon>Bacillota</taxon>
        <taxon>Bacilli</taxon>
        <taxon>Bacillales</taxon>
        <taxon>Paenibacillaceae</taxon>
        <taxon>Cohnella</taxon>
    </lineage>
</organism>
<keyword evidence="2" id="KW-1185">Reference proteome</keyword>
<proteinExistence type="predicted"/>
<dbReference type="RefSeq" id="WP_169280536.1">
    <property type="nucleotide sequence ID" value="NZ_CP051680.1"/>
</dbReference>
<protein>
    <submittedName>
        <fullName evidence="1">Uncharacterized protein</fullName>
    </submittedName>
</protein>
<dbReference type="EMBL" id="CP051680">
    <property type="protein sequence ID" value="QJD84252.1"/>
    <property type="molecule type" value="Genomic_DNA"/>
</dbReference>
<gene>
    <name evidence="1" type="ORF">HH215_14340</name>
</gene>
<accession>A0A7Z2VJL2</accession>
<evidence type="ECO:0000313" key="2">
    <source>
        <dbReference type="Proteomes" id="UP000502248"/>
    </source>
</evidence>